<comment type="caution">
    <text evidence="2">The sequence shown here is derived from an EMBL/GenBank/DDBJ whole genome shotgun (WGS) entry which is preliminary data.</text>
</comment>
<accession>A0AAD7IC00</accession>
<name>A0AAD7IC00_9AGAR</name>
<proteinExistence type="predicted"/>
<organism evidence="2 3">
    <name type="scientific">Mycena metata</name>
    <dbReference type="NCBI Taxonomy" id="1033252"/>
    <lineage>
        <taxon>Eukaryota</taxon>
        <taxon>Fungi</taxon>
        <taxon>Dikarya</taxon>
        <taxon>Basidiomycota</taxon>
        <taxon>Agaricomycotina</taxon>
        <taxon>Agaricomycetes</taxon>
        <taxon>Agaricomycetidae</taxon>
        <taxon>Agaricales</taxon>
        <taxon>Marasmiineae</taxon>
        <taxon>Mycenaceae</taxon>
        <taxon>Mycena</taxon>
    </lineage>
</organism>
<evidence type="ECO:0000313" key="3">
    <source>
        <dbReference type="Proteomes" id="UP001215598"/>
    </source>
</evidence>
<dbReference type="EMBL" id="JARKIB010000111">
    <property type="protein sequence ID" value="KAJ7738610.1"/>
    <property type="molecule type" value="Genomic_DNA"/>
</dbReference>
<gene>
    <name evidence="2" type="ORF">B0H16DRAFT_94228</name>
</gene>
<evidence type="ECO:0000259" key="1">
    <source>
        <dbReference type="Pfam" id="PF10544"/>
    </source>
</evidence>
<dbReference type="Pfam" id="PF10544">
    <property type="entry name" value="T5orf172"/>
    <property type="match status" value="1"/>
</dbReference>
<reference evidence="2" key="1">
    <citation type="submission" date="2023-03" db="EMBL/GenBank/DDBJ databases">
        <title>Massive genome expansion in bonnet fungi (Mycena s.s.) driven by repeated elements and novel gene families across ecological guilds.</title>
        <authorList>
            <consortium name="Lawrence Berkeley National Laboratory"/>
            <person name="Harder C.B."/>
            <person name="Miyauchi S."/>
            <person name="Viragh M."/>
            <person name="Kuo A."/>
            <person name="Thoen E."/>
            <person name="Andreopoulos B."/>
            <person name="Lu D."/>
            <person name="Skrede I."/>
            <person name="Drula E."/>
            <person name="Henrissat B."/>
            <person name="Morin E."/>
            <person name="Kohler A."/>
            <person name="Barry K."/>
            <person name="LaButti K."/>
            <person name="Morin E."/>
            <person name="Salamov A."/>
            <person name="Lipzen A."/>
            <person name="Mereny Z."/>
            <person name="Hegedus B."/>
            <person name="Baldrian P."/>
            <person name="Stursova M."/>
            <person name="Weitz H."/>
            <person name="Taylor A."/>
            <person name="Grigoriev I.V."/>
            <person name="Nagy L.G."/>
            <person name="Martin F."/>
            <person name="Kauserud H."/>
        </authorList>
    </citation>
    <scope>NUCLEOTIDE SEQUENCE</scope>
    <source>
        <strain evidence="2">CBHHK182m</strain>
    </source>
</reference>
<dbReference type="Proteomes" id="UP001215598">
    <property type="component" value="Unassembled WGS sequence"/>
</dbReference>
<sequence>MTRCYSRPHAAPRARLVTSHAPRIRSLSEIRRLRDPRAQASALLAGPDPYVDDGPGFVYSHARVLTSIWNDFQQNRIFRRTLLAKVEIKAGHTNNLERRLGEYAVCTPEYTFLWDCAYSTTRRMLLERLVHLALRQLGAKLKRYRCHGCGKRHREYYDFVRAGGFAGVERIIRYWLGKMGETAFVRYEFL</sequence>
<protein>
    <recommendedName>
        <fullName evidence="1">Bacteriophage T5 Orf172 DNA-binding domain-containing protein</fullName>
    </recommendedName>
</protein>
<evidence type="ECO:0000313" key="2">
    <source>
        <dbReference type="EMBL" id="KAJ7738610.1"/>
    </source>
</evidence>
<feature type="domain" description="Bacteriophage T5 Orf172 DNA-binding" evidence="1">
    <location>
        <begin position="86"/>
        <end position="159"/>
    </location>
</feature>
<dbReference type="InterPro" id="IPR018306">
    <property type="entry name" value="Phage_T5_Orf172_DNA-bd"/>
</dbReference>
<dbReference type="AlphaFoldDB" id="A0AAD7IC00"/>
<keyword evidence="3" id="KW-1185">Reference proteome</keyword>